<reference evidence="13" key="1">
    <citation type="journal article" date="2019" name="Int. J. Syst. Evol. Microbiol.">
        <title>The Global Catalogue of Microorganisms (GCM) 10K type strain sequencing project: providing services to taxonomists for standard genome sequencing and annotation.</title>
        <authorList>
            <consortium name="The Broad Institute Genomics Platform"/>
            <consortium name="The Broad Institute Genome Sequencing Center for Infectious Disease"/>
            <person name="Wu L."/>
            <person name="Ma J."/>
        </authorList>
    </citation>
    <scope>NUCLEOTIDE SEQUENCE [LARGE SCALE GENOMIC DNA]</scope>
    <source>
        <strain evidence="13">CCUG 54527</strain>
    </source>
</reference>
<dbReference type="Gene3D" id="3.30.2060.10">
    <property type="entry name" value="Penicillin-binding protein 1b domain"/>
    <property type="match status" value="1"/>
</dbReference>
<feature type="domain" description="Helicase C-terminal" evidence="11">
    <location>
        <begin position="816"/>
        <end position="974"/>
    </location>
</feature>
<dbReference type="SMART" id="SM00487">
    <property type="entry name" value="DEXDc"/>
    <property type="match status" value="1"/>
</dbReference>
<dbReference type="EMBL" id="JBHSRI010000011">
    <property type="protein sequence ID" value="MFC6039589.1"/>
    <property type="molecule type" value="Genomic_DNA"/>
</dbReference>
<keyword evidence="13" id="KW-1185">Reference proteome</keyword>
<keyword evidence="3 9" id="KW-0227">DNA damage</keyword>
<evidence type="ECO:0000256" key="3">
    <source>
        <dbReference type="ARBA" id="ARBA00022763"/>
    </source>
</evidence>
<keyword evidence="2 9" id="KW-0547">Nucleotide-binding</keyword>
<dbReference type="NCBIfam" id="TIGR00580">
    <property type="entry name" value="mfd"/>
    <property type="match status" value="1"/>
</dbReference>
<dbReference type="SMART" id="SM00982">
    <property type="entry name" value="TRCF"/>
    <property type="match status" value="1"/>
</dbReference>
<dbReference type="SUPFAM" id="SSF143517">
    <property type="entry name" value="TRCF domain-like"/>
    <property type="match status" value="1"/>
</dbReference>
<dbReference type="Gene3D" id="3.40.50.300">
    <property type="entry name" value="P-loop containing nucleotide triphosphate hydrolases"/>
    <property type="match status" value="2"/>
</dbReference>
<evidence type="ECO:0000313" key="12">
    <source>
        <dbReference type="EMBL" id="MFC6039589.1"/>
    </source>
</evidence>
<dbReference type="SMART" id="SM00490">
    <property type="entry name" value="HELICc"/>
    <property type="match status" value="1"/>
</dbReference>
<comment type="similarity">
    <text evidence="9">In the N-terminal section; belongs to the UvrB family.</text>
</comment>
<dbReference type="InterPro" id="IPR036101">
    <property type="entry name" value="CarD-like/TRCF_RID_sf"/>
</dbReference>
<organism evidence="12 13">
    <name type="scientific">Paenisporosarcina macmurdoensis</name>
    <dbReference type="NCBI Taxonomy" id="212659"/>
    <lineage>
        <taxon>Bacteria</taxon>
        <taxon>Bacillati</taxon>
        <taxon>Bacillota</taxon>
        <taxon>Bacilli</taxon>
        <taxon>Bacillales</taxon>
        <taxon>Caryophanaceae</taxon>
        <taxon>Paenisporosarcina</taxon>
    </lineage>
</organism>
<dbReference type="InterPro" id="IPR005118">
    <property type="entry name" value="TRCF_C"/>
</dbReference>
<dbReference type="Pfam" id="PF02559">
    <property type="entry name" value="CarD_TRCF_RID"/>
    <property type="match status" value="1"/>
</dbReference>
<evidence type="ECO:0000256" key="2">
    <source>
        <dbReference type="ARBA" id="ARBA00022741"/>
    </source>
</evidence>
<sequence length="1181" mass="135037">MEPLHQLLMKDHHITTLLSDIQKGNDQQLVTGLVGGARPLFIQSIAKEMERPILIVSPNLLQAQRLFEDMVKLLGEDQVRLYPADELIAADLSASSPELRAERIETLEFMHSQKRGVVITPIAGLRRHMPNLQQWRASRLETALGEQVVMDDWLDQLVAMGYSRQAMVTAPGEFALRGGILDIYPIYLQHPVRLEFFDTEVDSIRTFSAEDQRSIEKLKEVCILPATEFVWTRHQLLILAEKLEDSLAASLKKLKKPETKELLLQHINHDIELLKQGDVPEQMTKYISILEDHPTFLGDYFAQDGLVLFDELGRIQETTDSLEREEKDWYISLLEEGKTVHDVKLSFSFKEIMGMLNQRKVYLSLFARTFSGLKIKKSIAFSCKQMQHFHGQMNLLKSEMERFVSGKFFVFILADGKERQKKVKDVLEDYGMTSHVLVEQDAPELPGIYIVEGDMSSGFELPLQRLAVLTDEELFKQRPKKKARPQKMTNAERIKSYSEIKPGDHIVHIHHGIGKYIGIETLEINGIHKDYLHIRYRAEDKLFVPVDQIDQIQKYVASEEKEPKLHKLGGAEWKKTKIKVTAAVQDIADDLIKLYAKRESEKGHAFEPDQDMQQAFESAFAYEETDDQLRSIEEVKRDMEKERPMDRLICGDVGYGKTEVAIRAAFKAVQESKQVAFLVPTTILAQQHYETMKERFADFPVEVGLLSRFRSKKEQTETTKGLKAGVIDVVVGTHRLLSKDIVYHDLGLLIVDEEQRFGVTHKEKIKQLKTNVDVLTLTATPIPRTLHMSMIGVRDLSIIETPPANRFPVQTYVMEQNPSLVREAIEREMARGGQSFYLYNRVEDMARKVDEIQMLVPEARVGFAHGQMAERELESVILSFLEGDYDVLVTTTIIETGIDIPNVNTLIVQNADRMGLSQLYQLRGRVGRSNRVAYAYFMYQRDKVLTDVAEKRLQAIKEFTELGSGFKIAMRDLSIRGAGNLLGSQQHGFIDSVGFDLYAQMLQEAIDERQSGIKKDEIFEVEISIPYDAYLPDAYIPDGFQKIQMYKRIKAVENEKDYEDLVDELIDRFGNMPIEAERLMRISRMKVWAKLASVESIKEQHKQLIVKFSKNGTQTTNGAVLVESSMVYGRAVGFQMNANQQLLLSIDEKKTGTHHPFDVLEAMMKVLPDAQKEVDSFIGEQ</sequence>
<dbReference type="CDD" id="cd17991">
    <property type="entry name" value="DEXHc_TRCF"/>
    <property type="match status" value="1"/>
</dbReference>
<gene>
    <name evidence="9 12" type="primary">mfd</name>
    <name evidence="12" type="ORF">ACFPYN_09160</name>
</gene>
<accession>A0ABW1L7G0</accession>
<dbReference type="InterPro" id="IPR037235">
    <property type="entry name" value="TRCF-like_C_D7"/>
</dbReference>
<dbReference type="Proteomes" id="UP001596170">
    <property type="component" value="Unassembled WGS sequence"/>
</dbReference>
<evidence type="ECO:0000259" key="11">
    <source>
        <dbReference type="PROSITE" id="PS51194"/>
    </source>
</evidence>
<dbReference type="PANTHER" id="PTHR47964:SF1">
    <property type="entry name" value="ATP-DEPENDENT DNA HELICASE HOMOLOG RECG, CHLOROPLASTIC"/>
    <property type="match status" value="1"/>
</dbReference>
<comment type="caution">
    <text evidence="12">The sequence shown here is derived from an EMBL/GenBank/DDBJ whole genome shotgun (WGS) entry which is preliminary data.</text>
</comment>
<evidence type="ECO:0000259" key="10">
    <source>
        <dbReference type="PROSITE" id="PS51192"/>
    </source>
</evidence>
<dbReference type="SUPFAM" id="SSF141259">
    <property type="entry name" value="CarD-like"/>
    <property type="match status" value="1"/>
</dbReference>
<dbReference type="RefSeq" id="WP_377733710.1">
    <property type="nucleotide sequence ID" value="NZ_JBHSRI010000011.1"/>
</dbReference>
<evidence type="ECO:0000256" key="9">
    <source>
        <dbReference type="HAMAP-Rule" id="MF_00969"/>
    </source>
</evidence>
<dbReference type="EC" id="3.6.4.-" evidence="9"/>
<dbReference type="Pfam" id="PF00271">
    <property type="entry name" value="Helicase_C"/>
    <property type="match status" value="1"/>
</dbReference>
<evidence type="ECO:0000256" key="4">
    <source>
        <dbReference type="ARBA" id="ARBA00022801"/>
    </source>
</evidence>
<name>A0ABW1L7G0_9BACL</name>
<evidence type="ECO:0000256" key="6">
    <source>
        <dbReference type="ARBA" id="ARBA00022840"/>
    </source>
</evidence>
<evidence type="ECO:0000313" key="13">
    <source>
        <dbReference type="Proteomes" id="UP001596170"/>
    </source>
</evidence>
<dbReference type="InterPro" id="IPR014001">
    <property type="entry name" value="Helicase_ATP-bd"/>
</dbReference>
<dbReference type="InterPro" id="IPR003711">
    <property type="entry name" value="CarD-like/TRCF_RID"/>
</dbReference>
<dbReference type="SMART" id="SM01058">
    <property type="entry name" value="CarD_TRCF"/>
    <property type="match status" value="1"/>
</dbReference>
<keyword evidence="1 9" id="KW-0963">Cytoplasm</keyword>
<comment type="function">
    <text evidence="9">Couples transcription and DNA repair by recognizing RNA polymerase (RNAP) stalled at DNA lesions. Mediates ATP-dependent release of RNAP and its truncated transcript from the DNA, and recruitment of nucleotide excision repair machinery to the damaged site.</text>
</comment>
<comment type="subcellular location">
    <subcellularLocation>
        <location evidence="9">Cytoplasm</location>
    </subcellularLocation>
</comment>
<feature type="domain" description="Helicase ATP-binding" evidence="10">
    <location>
        <begin position="638"/>
        <end position="799"/>
    </location>
</feature>
<keyword evidence="4 9" id="KW-0378">Hydrolase</keyword>
<dbReference type="PROSITE" id="PS51192">
    <property type="entry name" value="HELICASE_ATP_BIND_1"/>
    <property type="match status" value="1"/>
</dbReference>
<dbReference type="InterPro" id="IPR011545">
    <property type="entry name" value="DEAD/DEAH_box_helicase_dom"/>
</dbReference>
<dbReference type="Gene3D" id="3.90.1150.50">
    <property type="entry name" value="Transcription-repair-coupling factor, D7 domain"/>
    <property type="match status" value="1"/>
</dbReference>
<evidence type="ECO:0000256" key="8">
    <source>
        <dbReference type="ARBA" id="ARBA00023204"/>
    </source>
</evidence>
<dbReference type="SUPFAM" id="SSF52540">
    <property type="entry name" value="P-loop containing nucleoside triphosphate hydrolases"/>
    <property type="match status" value="4"/>
</dbReference>
<dbReference type="InterPro" id="IPR027417">
    <property type="entry name" value="P-loop_NTPase"/>
</dbReference>
<evidence type="ECO:0000256" key="1">
    <source>
        <dbReference type="ARBA" id="ARBA00022490"/>
    </source>
</evidence>
<dbReference type="PROSITE" id="PS51194">
    <property type="entry name" value="HELICASE_CTER"/>
    <property type="match status" value="1"/>
</dbReference>
<comment type="similarity">
    <text evidence="9">In the C-terminal section; belongs to the helicase family. RecG subfamily.</text>
</comment>
<dbReference type="InterPro" id="IPR004576">
    <property type="entry name" value="Mfd"/>
</dbReference>
<dbReference type="Pfam" id="PF17757">
    <property type="entry name" value="UvrB_inter"/>
    <property type="match status" value="1"/>
</dbReference>
<dbReference type="Pfam" id="PF03461">
    <property type="entry name" value="TRCF"/>
    <property type="match status" value="1"/>
</dbReference>
<evidence type="ECO:0000256" key="7">
    <source>
        <dbReference type="ARBA" id="ARBA00023125"/>
    </source>
</evidence>
<dbReference type="Pfam" id="PF00270">
    <property type="entry name" value="DEAD"/>
    <property type="match status" value="1"/>
</dbReference>
<protein>
    <recommendedName>
        <fullName evidence="9">Transcription-repair-coupling factor</fullName>
        <shortName evidence="9">TRCF</shortName>
        <ecNumber evidence="9">3.6.4.-</ecNumber>
    </recommendedName>
</protein>
<keyword evidence="5" id="KW-0347">Helicase</keyword>
<dbReference type="Gene3D" id="3.40.50.11180">
    <property type="match status" value="1"/>
</dbReference>
<evidence type="ECO:0000256" key="5">
    <source>
        <dbReference type="ARBA" id="ARBA00022806"/>
    </source>
</evidence>
<dbReference type="PANTHER" id="PTHR47964">
    <property type="entry name" value="ATP-DEPENDENT DNA HELICASE HOMOLOG RECG, CHLOROPLASTIC"/>
    <property type="match status" value="1"/>
</dbReference>
<dbReference type="HAMAP" id="MF_00969">
    <property type="entry name" value="TRCF"/>
    <property type="match status" value="1"/>
</dbReference>
<dbReference type="InterPro" id="IPR041471">
    <property type="entry name" value="UvrB_inter"/>
</dbReference>
<keyword evidence="8 9" id="KW-0234">DNA repair</keyword>
<proteinExistence type="inferred from homology"/>
<dbReference type="InterPro" id="IPR001650">
    <property type="entry name" value="Helicase_C-like"/>
</dbReference>
<dbReference type="InterPro" id="IPR047112">
    <property type="entry name" value="RecG/Mfd"/>
</dbReference>
<keyword evidence="7 9" id="KW-0238">DNA-binding</keyword>
<keyword evidence="6 9" id="KW-0067">ATP-binding</keyword>
<dbReference type="Gene3D" id="2.40.10.170">
    <property type="match status" value="1"/>
</dbReference>